<dbReference type="OrthoDB" id="9809746at2"/>
<evidence type="ECO:0000313" key="4">
    <source>
        <dbReference type="Proteomes" id="UP000269692"/>
    </source>
</evidence>
<feature type="chain" id="PRO_5018056867" evidence="1">
    <location>
        <begin position="22"/>
        <end position="203"/>
    </location>
</feature>
<dbReference type="InterPro" id="IPR036249">
    <property type="entry name" value="Thioredoxin-like_sf"/>
</dbReference>
<feature type="domain" description="Thioredoxin" evidence="2">
    <location>
        <begin position="23"/>
        <end position="175"/>
    </location>
</feature>
<dbReference type="PROSITE" id="PS51352">
    <property type="entry name" value="THIOREDOXIN_2"/>
    <property type="match status" value="1"/>
</dbReference>
<proteinExistence type="predicted"/>
<accession>A0A3L6ZZ30</accession>
<dbReference type="InterPro" id="IPR013766">
    <property type="entry name" value="Thioredoxin_domain"/>
</dbReference>
<dbReference type="Gene3D" id="3.40.30.10">
    <property type="entry name" value="Glutaredoxin"/>
    <property type="match status" value="1"/>
</dbReference>
<sequence length="203" mass="20787">MAGAASLAAGPALLAAMPALAAPQIGQPAPAFTATDSNGATQSLAALKGKVVVLEWTNHDCPFVRKHYGAGNMQKLQADAKAQGVVWLTMISSAPGEQGAVDGPTANGLTGSRKAMPAAVVMDPDGKIGRAYGAQVTPHMYVIGKDGTLLYMGGIDSIASTRADDIEKAVPYLREAMAAAVKGEPVKTAVTRPYGCTIKYMGT</sequence>
<keyword evidence="1" id="KW-0732">Signal</keyword>
<dbReference type="Proteomes" id="UP000269692">
    <property type="component" value="Unassembled WGS sequence"/>
</dbReference>
<dbReference type="AlphaFoldDB" id="A0A3L6ZZ30"/>
<keyword evidence="4" id="KW-1185">Reference proteome</keyword>
<dbReference type="InterPro" id="IPR047262">
    <property type="entry name" value="PRX-like1"/>
</dbReference>
<comment type="caution">
    <text evidence="3">The sequence shown here is derived from an EMBL/GenBank/DDBJ whole genome shotgun (WGS) entry which is preliminary data.</text>
</comment>
<evidence type="ECO:0000313" key="3">
    <source>
        <dbReference type="EMBL" id="RLP73296.1"/>
    </source>
</evidence>
<protein>
    <submittedName>
        <fullName evidence="3">Thioredoxin family protein</fullName>
    </submittedName>
</protein>
<dbReference type="PANTHER" id="PTHR43640">
    <property type="entry name" value="OS07G0260300 PROTEIN"/>
    <property type="match status" value="1"/>
</dbReference>
<dbReference type="EMBL" id="RCTF01000023">
    <property type="protein sequence ID" value="RLP73296.1"/>
    <property type="molecule type" value="Genomic_DNA"/>
</dbReference>
<dbReference type="GO" id="GO:0016491">
    <property type="term" value="F:oxidoreductase activity"/>
    <property type="evidence" value="ECO:0007669"/>
    <property type="project" value="InterPro"/>
</dbReference>
<dbReference type="SUPFAM" id="SSF52833">
    <property type="entry name" value="Thioredoxin-like"/>
    <property type="match status" value="1"/>
</dbReference>
<dbReference type="PANTHER" id="PTHR43640:SF1">
    <property type="entry name" value="THIOREDOXIN-DEPENDENT PEROXIREDOXIN"/>
    <property type="match status" value="1"/>
</dbReference>
<feature type="signal peptide" evidence="1">
    <location>
        <begin position="1"/>
        <end position="21"/>
    </location>
</feature>
<gene>
    <name evidence="3" type="ORF">D9R14_20625</name>
</gene>
<organism evidence="3 4">
    <name type="scientific">Xanthobacter tagetidis</name>
    <dbReference type="NCBI Taxonomy" id="60216"/>
    <lineage>
        <taxon>Bacteria</taxon>
        <taxon>Pseudomonadati</taxon>
        <taxon>Pseudomonadota</taxon>
        <taxon>Alphaproteobacteria</taxon>
        <taxon>Hyphomicrobiales</taxon>
        <taxon>Xanthobacteraceae</taxon>
        <taxon>Xanthobacter</taxon>
    </lineage>
</organism>
<dbReference type="InterPro" id="IPR013740">
    <property type="entry name" value="Redoxin"/>
</dbReference>
<dbReference type="Pfam" id="PF08534">
    <property type="entry name" value="Redoxin"/>
    <property type="match status" value="1"/>
</dbReference>
<reference evidence="3 4" key="1">
    <citation type="submission" date="2018-10" db="EMBL/GenBank/DDBJ databases">
        <title>Xanthobacter tagetidis genome sequencing and assembly.</title>
        <authorList>
            <person name="Maclea K.S."/>
            <person name="Goen A.E."/>
            <person name="Fatima S.A."/>
        </authorList>
    </citation>
    <scope>NUCLEOTIDE SEQUENCE [LARGE SCALE GENOMIC DNA]</scope>
    <source>
        <strain evidence="3 4">ATCC 700314</strain>
    </source>
</reference>
<name>A0A3L6ZZ30_9HYPH</name>
<evidence type="ECO:0000259" key="2">
    <source>
        <dbReference type="PROSITE" id="PS51352"/>
    </source>
</evidence>
<evidence type="ECO:0000256" key="1">
    <source>
        <dbReference type="SAM" id="SignalP"/>
    </source>
</evidence>